<organism evidence="1 2">
    <name type="scientific">Enterobacillus tribolii</name>
    <dbReference type="NCBI Taxonomy" id="1487935"/>
    <lineage>
        <taxon>Bacteria</taxon>
        <taxon>Pseudomonadati</taxon>
        <taxon>Pseudomonadota</taxon>
        <taxon>Gammaproteobacteria</taxon>
        <taxon>Enterobacterales</taxon>
        <taxon>Hafniaceae</taxon>
        <taxon>Enterobacillus</taxon>
    </lineage>
</organism>
<gene>
    <name evidence="1" type="ORF">C8D90_105365</name>
</gene>
<accession>A0A370QRM4</accession>
<reference evidence="1 2" key="1">
    <citation type="submission" date="2018-07" db="EMBL/GenBank/DDBJ databases">
        <title>Genomic Encyclopedia of Type Strains, Phase IV (KMG-IV): sequencing the most valuable type-strain genomes for metagenomic binning, comparative biology and taxonomic classification.</title>
        <authorList>
            <person name="Goeker M."/>
        </authorList>
    </citation>
    <scope>NUCLEOTIDE SEQUENCE [LARGE SCALE GENOMIC DNA]</scope>
    <source>
        <strain evidence="1 2">DSM 103736</strain>
    </source>
</reference>
<name>A0A370QRM4_9GAMM</name>
<dbReference type="OrthoDB" id="6497244at2"/>
<evidence type="ECO:0000313" key="2">
    <source>
        <dbReference type="Proteomes" id="UP000254848"/>
    </source>
</evidence>
<keyword evidence="2" id="KW-1185">Reference proteome</keyword>
<comment type="caution">
    <text evidence="1">The sequence shown here is derived from an EMBL/GenBank/DDBJ whole genome shotgun (WGS) entry which is preliminary data.</text>
</comment>
<dbReference type="EMBL" id="QRAP01000005">
    <property type="protein sequence ID" value="RDK91077.1"/>
    <property type="molecule type" value="Genomic_DNA"/>
</dbReference>
<protein>
    <submittedName>
        <fullName evidence="1">Uncharacterized protein DUF4762</fullName>
    </submittedName>
</protein>
<proteinExistence type="predicted"/>
<dbReference type="AlphaFoldDB" id="A0A370QRM4"/>
<sequence>MKKINMIEAMQVVGGCEDVCTSEFVAATPVGGKLTCVELTTCVDKHGVETQTVKSATLADCNLG</sequence>
<dbReference type="Pfam" id="PF15959">
    <property type="entry name" value="DUF4762"/>
    <property type="match status" value="1"/>
</dbReference>
<dbReference type="Proteomes" id="UP000254848">
    <property type="component" value="Unassembled WGS sequence"/>
</dbReference>
<dbReference type="InterPro" id="IPR031882">
    <property type="entry name" value="DUF4762"/>
</dbReference>
<dbReference type="RefSeq" id="WP_115458885.1">
    <property type="nucleotide sequence ID" value="NZ_QRAP01000005.1"/>
</dbReference>
<evidence type="ECO:0000313" key="1">
    <source>
        <dbReference type="EMBL" id="RDK91077.1"/>
    </source>
</evidence>